<gene>
    <name evidence="8" type="ORF">SAMN04487949_1512</name>
</gene>
<dbReference type="PANTHER" id="PTHR30482:SF10">
    <property type="entry name" value="HIGH-AFFINITY BRANCHED-CHAIN AMINO ACID TRANSPORT PROTEIN BRAE"/>
    <property type="match status" value="1"/>
</dbReference>
<evidence type="ECO:0000256" key="6">
    <source>
        <dbReference type="SAM" id="MobiDB-lite"/>
    </source>
</evidence>
<comment type="subcellular location">
    <subcellularLocation>
        <location evidence="1">Cell membrane</location>
        <topology evidence="1">Multi-pass membrane protein</topology>
    </subcellularLocation>
</comment>
<evidence type="ECO:0000256" key="1">
    <source>
        <dbReference type="ARBA" id="ARBA00004651"/>
    </source>
</evidence>
<dbReference type="AlphaFoldDB" id="A0A1G9SV73"/>
<evidence type="ECO:0000256" key="2">
    <source>
        <dbReference type="ARBA" id="ARBA00022475"/>
    </source>
</evidence>
<evidence type="ECO:0000256" key="4">
    <source>
        <dbReference type="ARBA" id="ARBA00022989"/>
    </source>
</evidence>
<feature type="transmembrane region" description="Helical" evidence="7">
    <location>
        <begin position="231"/>
        <end position="248"/>
    </location>
</feature>
<dbReference type="Pfam" id="PF02653">
    <property type="entry name" value="BPD_transp_2"/>
    <property type="match status" value="1"/>
</dbReference>
<keyword evidence="3 7" id="KW-0812">Transmembrane</keyword>
<sequence length="445" mass="46705">MSVLDRFLGDDTTEEKTPLQRVFSSDAAMVVGLLLAVYAVFVVIGTILGYNLNGQVNALARLTFLTAVYSLVVLALNLHWGYTGLFNIGVAGFMAVGTYTMMMVSAAPDARVPGLGLPLWVGMIAGMAAASLIGLIAALPALRLRADYLAIVTIAFSEIIRISYLSSTLQSFTIAGTELGTGGGGGIGIQNDPDTVILEALNGLPGIGGLLSGITNVAQSAGVQPTVINNWIYAVVLLVFVVGFYWLLSRISNSPFGRVLKAIREDEDVARALGKNTNLFKIKAFMVGCALMGLGGILWQGSRGFVNPNSFLPQVTFFIWIALIIGGAGSNTGSVVGAALFAAVLFEGPRYIANVASQTLDLGRSPQTFAAAVGALFDLEIATFFAYALNNIAPLRLVLVGVVLIWLMQNRPEGLLGHRKESASSIPLGRPAGKSVAADGGESDE</sequence>
<evidence type="ECO:0000256" key="3">
    <source>
        <dbReference type="ARBA" id="ARBA00022692"/>
    </source>
</evidence>
<dbReference type="InterPro" id="IPR001851">
    <property type="entry name" value="ABC_transp_permease"/>
</dbReference>
<feature type="transmembrane region" description="Helical" evidence="7">
    <location>
        <begin position="119"/>
        <end position="139"/>
    </location>
</feature>
<name>A0A1G9SV73_9EURY</name>
<evidence type="ECO:0000256" key="5">
    <source>
        <dbReference type="ARBA" id="ARBA00023136"/>
    </source>
</evidence>
<feature type="transmembrane region" description="Helical" evidence="7">
    <location>
        <begin position="319"/>
        <end position="346"/>
    </location>
</feature>
<accession>A0A1G9SV73</accession>
<evidence type="ECO:0000313" key="9">
    <source>
        <dbReference type="Proteomes" id="UP000199451"/>
    </source>
</evidence>
<dbReference type="EMBL" id="FNHL01000002">
    <property type="protein sequence ID" value="SDM39369.1"/>
    <property type="molecule type" value="Genomic_DNA"/>
</dbReference>
<organism evidence="8 9">
    <name type="scientific">Halogranum gelatinilyticum</name>
    <dbReference type="NCBI Taxonomy" id="660521"/>
    <lineage>
        <taxon>Archaea</taxon>
        <taxon>Methanobacteriati</taxon>
        <taxon>Methanobacteriota</taxon>
        <taxon>Stenosarchaea group</taxon>
        <taxon>Halobacteria</taxon>
        <taxon>Halobacteriales</taxon>
        <taxon>Haloferacaceae</taxon>
    </lineage>
</organism>
<keyword evidence="2" id="KW-1003">Cell membrane</keyword>
<keyword evidence="5 7" id="KW-0472">Membrane</keyword>
<evidence type="ECO:0000256" key="7">
    <source>
        <dbReference type="SAM" id="Phobius"/>
    </source>
</evidence>
<feature type="transmembrane region" description="Helical" evidence="7">
    <location>
        <begin position="393"/>
        <end position="409"/>
    </location>
</feature>
<dbReference type="RefSeq" id="WP_089695929.1">
    <property type="nucleotide sequence ID" value="NZ_FNHL01000002.1"/>
</dbReference>
<keyword evidence="4 7" id="KW-1133">Transmembrane helix</keyword>
<keyword evidence="9" id="KW-1185">Reference proteome</keyword>
<protein>
    <submittedName>
        <fullName evidence="8">Branched-chain amino acid transport system permease protein</fullName>
    </submittedName>
</protein>
<dbReference type="GO" id="GO:0015658">
    <property type="term" value="F:branched-chain amino acid transmembrane transporter activity"/>
    <property type="evidence" value="ECO:0007669"/>
    <property type="project" value="InterPro"/>
</dbReference>
<evidence type="ECO:0000313" key="8">
    <source>
        <dbReference type="EMBL" id="SDM39369.1"/>
    </source>
</evidence>
<feature type="transmembrane region" description="Helical" evidence="7">
    <location>
        <begin position="58"/>
        <end position="78"/>
    </location>
</feature>
<dbReference type="PANTHER" id="PTHR30482">
    <property type="entry name" value="HIGH-AFFINITY BRANCHED-CHAIN AMINO ACID TRANSPORT SYSTEM PERMEASE"/>
    <property type="match status" value="1"/>
</dbReference>
<dbReference type="CDD" id="cd06581">
    <property type="entry name" value="TM_PBP1_LivM_like"/>
    <property type="match status" value="1"/>
</dbReference>
<reference evidence="9" key="1">
    <citation type="submission" date="2016-10" db="EMBL/GenBank/DDBJ databases">
        <authorList>
            <person name="Varghese N."/>
            <person name="Submissions S."/>
        </authorList>
    </citation>
    <scope>NUCLEOTIDE SEQUENCE [LARGE SCALE GENOMIC DNA]</scope>
    <source>
        <strain evidence="9">CGMCC 1.10119</strain>
    </source>
</reference>
<feature type="region of interest" description="Disordered" evidence="6">
    <location>
        <begin position="423"/>
        <end position="445"/>
    </location>
</feature>
<dbReference type="GO" id="GO:0005886">
    <property type="term" value="C:plasma membrane"/>
    <property type="evidence" value="ECO:0007669"/>
    <property type="project" value="UniProtKB-SubCell"/>
</dbReference>
<feature type="transmembrane region" description="Helical" evidence="7">
    <location>
        <begin position="280"/>
        <end position="299"/>
    </location>
</feature>
<dbReference type="OrthoDB" id="239932at2157"/>
<dbReference type="STRING" id="660521.SAMN04487949_1512"/>
<proteinExistence type="predicted"/>
<dbReference type="Proteomes" id="UP000199451">
    <property type="component" value="Unassembled WGS sequence"/>
</dbReference>
<dbReference type="InterPro" id="IPR043428">
    <property type="entry name" value="LivM-like"/>
</dbReference>
<feature type="transmembrane region" description="Helical" evidence="7">
    <location>
        <begin position="85"/>
        <end position="107"/>
    </location>
</feature>
<feature type="transmembrane region" description="Helical" evidence="7">
    <location>
        <begin position="27"/>
        <end position="52"/>
    </location>
</feature>